<organism evidence="2 3">
    <name type="scientific">Hypsibius exemplaris</name>
    <name type="common">Freshwater tardigrade</name>
    <dbReference type="NCBI Taxonomy" id="2072580"/>
    <lineage>
        <taxon>Eukaryota</taxon>
        <taxon>Metazoa</taxon>
        <taxon>Ecdysozoa</taxon>
        <taxon>Tardigrada</taxon>
        <taxon>Eutardigrada</taxon>
        <taxon>Parachela</taxon>
        <taxon>Hypsibioidea</taxon>
        <taxon>Hypsibiidae</taxon>
        <taxon>Hypsibius</taxon>
    </lineage>
</organism>
<keyword evidence="1" id="KW-0732">Signal</keyword>
<name>A0A9X6RLJ9_HYPEX</name>
<accession>A0A9X6RLJ9</accession>
<dbReference type="Proteomes" id="UP000192578">
    <property type="component" value="Unassembled WGS sequence"/>
</dbReference>
<dbReference type="EMBL" id="MTYJ01000263">
    <property type="protein sequence ID" value="OWA52339.1"/>
    <property type="molecule type" value="Genomic_DNA"/>
</dbReference>
<sequence>MIRMNVFVVLILLVASHCALARPNDHVSTTTFIRTGDKTWVFRGDVKASNIRYGPWNPRGSATVDVLSDFNAGLATNVSDMQADSTRILALLFPNTIESSTAKPQVLHTFVPRSTDGQQSSQPLTTDTTTDESTMIVSDCIYYSNGSFTCQTECDGDVTADPVMKTFPDNENFFYQTKNCSTNVDTNSLWWRQSDGIVDKKPIRERAPVQVLATCTFYRTWWFECYDIIDCTTGPNRCRGGNAWRGVYEGKWTTGYKGNLTAKAVSGVTNSTSGCQDTDRQVTNYCMIIMDSTENVTCNRFERVCPSSDNCRYELHEISKSAMPHKMADSIENVLRAMKKFPNADFTAYCYYYTSEDFNCVFPRHPTSANFADLRCKFADRCVKQDCVDSK</sequence>
<protein>
    <submittedName>
        <fullName evidence="2">Uncharacterized protein</fullName>
    </submittedName>
</protein>
<keyword evidence="3" id="KW-1185">Reference proteome</keyword>
<feature type="chain" id="PRO_5040877723" evidence="1">
    <location>
        <begin position="22"/>
        <end position="391"/>
    </location>
</feature>
<evidence type="ECO:0000256" key="1">
    <source>
        <dbReference type="SAM" id="SignalP"/>
    </source>
</evidence>
<gene>
    <name evidence="2" type="ORF">BV898_16794</name>
</gene>
<evidence type="ECO:0000313" key="3">
    <source>
        <dbReference type="Proteomes" id="UP000192578"/>
    </source>
</evidence>
<dbReference type="AlphaFoldDB" id="A0A9X6RLJ9"/>
<evidence type="ECO:0000313" key="2">
    <source>
        <dbReference type="EMBL" id="OWA52339.1"/>
    </source>
</evidence>
<proteinExistence type="predicted"/>
<feature type="signal peptide" evidence="1">
    <location>
        <begin position="1"/>
        <end position="21"/>
    </location>
</feature>
<comment type="caution">
    <text evidence="2">The sequence shown here is derived from an EMBL/GenBank/DDBJ whole genome shotgun (WGS) entry which is preliminary data.</text>
</comment>
<reference evidence="3" key="1">
    <citation type="submission" date="2017-01" db="EMBL/GenBank/DDBJ databases">
        <title>Comparative genomics of anhydrobiosis in the tardigrade Hypsibius dujardini.</title>
        <authorList>
            <person name="Yoshida Y."/>
            <person name="Koutsovoulos G."/>
            <person name="Laetsch D."/>
            <person name="Stevens L."/>
            <person name="Kumar S."/>
            <person name="Horikawa D."/>
            <person name="Ishino K."/>
            <person name="Komine S."/>
            <person name="Tomita M."/>
            <person name="Blaxter M."/>
            <person name="Arakawa K."/>
        </authorList>
    </citation>
    <scope>NUCLEOTIDE SEQUENCE [LARGE SCALE GENOMIC DNA]</scope>
    <source>
        <strain evidence="3">Z151</strain>
    </source>
</reference>